<dbReference type="RefSeq" id="WP_014955879.1">
    <property type="nucleotide sequence ID" value="NC_018645.1"/>
</dbReference>
<accession>K0NFF1</accession>
<feature type="region of interest" description="Disordered" evidence="1">
    <location>
        <begin position="158"/>
        <end position="185"/>
    </location>
</feature>
<reference evidence="3 4" key="1">
    <citation type="journal article" date="2013" name="Environ. Microbiol.">
        <title>Complete genome, catabolic sub-proteomes and key-metabolites of Desulfobacula toluolica Tol2, a marine, aromatic compound-degrading, sulfate-reducing bacterium.</title>
        <authorList>
            <person name="Wohlbrand L."/>
            <person name="Jacob J.H."/>
            <person name="Kube M."/>
            <person name="Mussmann M."/>
            <person name="Jarling R."/>
            <person name="Beck A."/>
            <person name="Amann R."/>
            <person name="Wilkes H."/>
            <person name="Reinhardt R."/>
            <person name="Rabus R."/>
        </authorList>
    </citation>
    <scope>NUCLEOTIDE SEQUENCE [LARGE SCALE GENOMIC DNA]</scope>
    <source>
        <strain evidence="4">DSM 7467 / Tol2</strain>
        <strain evidence="3">Tol2</strain>
    </source>
</reference>
<gene>
    <name evidence="2" type="ordered locus">TOL2_C03520</name>
    <name evidence="3" type="ordered locus">TOL2_C16900</name>
</gene>
<dbReference type="Proteomes" id="UP000007347">
    <property type="component" value="Chromosome"/>
</dbReference>
<dbReference type="KEGG" id="dto:TOL2_C03520"/>
<dbReference type="AlphaFoldDB" id="K0NFF1"/>
<feature type="compositionally biased region" description="Basic and acidic residues" evidence="1">
    <location>
        <begin position="158"/>
        <end position="169"/>
    </location>
</feature>
<protein>
    <submittedName>
        <fullName evidence="3">Conserved uncharacterized protein</fullName>
    </submittedName>
</protein>
<organism evidence="3 4">
    <name type="scientific">Desulfobacula toluolica (strain DSM 7467 / Tol2)</name>
    <dbReference type="NCBI Taxonomy" id="651182"/>
    <lineage>
        <taxon>Bacteria</taxon>
        <taxon>Pseudomonadati</taxon>
        <taxon>Thermodesulfobacteriota</taxon>
        <taxon>Desulfobacteria</taxon>
        <taxon>Desulfobacterales</taxon>
        <taxon>Desulfobacteraceae</taxon>
        <taxon>Desulfobacula</taxon>
    </lineage>
</organism>
<name>K0NFF1_DESTT</name>
<dbReference type="STRING" id="651182.TOL2_C03520"/>
<dbReference type="KEGG" id="dto:TOL2_C16900"/>
<evidence type="ECO:0000256" key="1">
    <source>
        <dbReference type="SAM" id="MobiDB-lite"/>
    </source>
</evidence>
<dbReference type="HOGENOM" id="CLU_1568183_0_0_7"/>
<evidence type="ECO:0000313" key="4">
    <source>
        <dbReference type="Proteomes" id="UP000007347"/>
    </source>
</evidence>
<proteinExistence type="predicted"/>
<sequence length="185" mass="21438">MMRILKKRCQNCRTLFVPDSRNYKSQQYCFKPECRKASKKASQEKWLSKSENQDYFRCPENVERVQKWRENHPGYSKRPKQPHALQDLLPIQPTENKSNIIDFELQDLLQGQPTVLIGLIAHFTGTTLQDDIASFLLRMKKYGQDILCSQPQIEGDSNDCKIPDFKVPDTEGTQKFQLGRSSPGT</sequence>
<evidence type="ECO:0000313" key="3">
    <source>
        <dbReference type="EMBL" id="CCK79851.1"/>
    </source>
</evidence>
<feature type="compositionally biased region" description="Polar residues" evidence="1">
    <location>
        <begin position="171"/>
        <end position="185"/>
    </location>
</feature>
<keyword evidence="4" id="KW-1185">Reference proteome</keyword>
<dbReference type="EMBL" id="FO203503">
    <property type="protein sequence ID" value="CCK79851.1"/>
    <property type="molecule type" value="Genomic_DNA"/>
</dbReference>
<evidence type="ECO:0000313" key="2">
    <source>
        <dbReference type="EMBL" id="CCK78522.1"/>
    </source>
</evidence>
<dbReference type="EMBL" id="FO203503">
    <property type="protein sequence ID" value="CCK78522.1"/>
    <property type="molecule type" value="Genomic_DNA"/>
</dbReference>